<evidence type="ECO:0000313" key="1">
    <source>
        <dbReference type="EMBL" id="GAA3515309.1"/>
    </source>
</evidence>
<proteinExistence type="predicted"/>
<accession>A0ABP6UNS1</accession>
<dbReference type="EMBL" id="BAABCW010000014">
    <property type="protein sequence ID" value="GAA3515309.1"/>
    <property type="molecule type" value="Genomic_DNA"/>
</dbReference>
<gene>
    <name evidence="1" type="ORF">GCM10022393_31620</name>
</gene>
<reference evidence="2" key="1">
    <citation type="journal article" date="2019" name="Int. J. Syst. Evol. Microbiol.">
        <title>The Global Catalogue of Microorganisms (GCM) 10K type strain sequencing project: providing services to taxonomists for standard genome sequencing and annotation.</title>
        <authorList>
            <consortium name="The Broad Institute Genomics Platform"/>
            <consortium name="The Broad Institute Genome Sequencing Center for Infectious Disease"/>
            <person name="Wu L."/>
            <person name="Ma J."/>
        </authorList>
    </citation>
    <scope>NUCLEOTIDE SEQUENCE [LARGE SCALE GENOMIC DNA]</scope>
    <source>
        <strain evidence="2">JCM 17106</strain>
    </source>
</reference>
<comment type="caution">
    <text evidence="1">The sequence shown here is derived from an EMBL/GenBank/DDBJ whole genome shotgun (WGS) entry which is preliminary data.</text>
</comment>
<dbReference type="Proteomes" id="UP001500459">
    <property type="component" value="Unassembled WGS sequence"/>
</dbReference>
<organism evidence="1 2">
    <name type="scientific">Aquimarina addita</name>
    <dbReference type="NCBI Taxonomy" id="870485"/>
    <lineage>
        <taxon>Bacteria</taxon>
        <taxon>Pseudomonadati</taxon>
        <taxon>Bacteroidota</taxon>
        <taxon>Flavobacteriia</taxon>
        <taxon>Flavobacteriales</taxon>
        <taxon>Flavobacteriaceae</taxon>
        <taxon>Aquimarina</taxon>
    </lineage>
</organism>
<protein>
    <submittedName>
        <fullName evidence="1">Uncharacterized protein</fullName>
    </submittedName>
</protein>
<keyword evidence="2" id="KW-1185">Reference proteome</keyword>
<dbReference type="RefSeq" id="WP_344929093.1">
    <property type="nucleotide sequence ID" value="NZ_BAABCW010000014.1"/>
</dbReference>
<name>A0ABP6UNS1_9FLAO</name>
<evidence type="ECO:0000313" key="2">
    <source>
        <dbReference type="Proteomes" id="UP001500459"/>
    </source>
</evidence>
<sequence>MRLWTPKFANRKGQNIQQVTDLENGLVEIIKYGSKIFTEPDLKKRQKETNTAQIYIKALDTMLMAMKGKRIFDRFGFNLPKQKKNKNFQRSY</sequence>